<name>A0ABQ4EFV8_9ACTN</name>
<evidence type="ECO:0000313" key="2">
    <source>
        <dbReference type="Proteomes" id="UP000646749"/>
    </source>
</evidence>
<dbReference type="Proteomes" id="UP000646749">
    <property type="component" value="Unassembled WGS sequence"/>
</dbReference>
<accession>A0ABQ4EFV8</accession>
<organism evidence="1 2">
    <name type="scientific">Plantactinospora endophytica</name>
    <dbReference type="NCBI Taxonomy" id="673535"/>
    <lineage>
        <taxon>Bacteria</taxon>
        <taxon>Bacillati</taxon>
        <taxon>Actinomycetota</taxon>
        <taxon>Actinomycetes</taxon>
        <taxon>Micromonosporales</taxon>
        <taxon>Micromonosporaceae</taxon>
        <taxon>Plantactinospora</taxon>
    </lineage>
</organism>
<reference evidence="1 2" key="1">
    <citation type="submission" date="2021-01" db="EMBL/GenBank/DDBJ databases">
        <title>Whole genome shotgun sequence of Plantactinospora endophytica NBRC 110450.</title>
        <authorList>
            <person name="Komaki H."/>
            <person name="Tamura T."/>
        </authorList>
    </citation>
    <scope>NUCLEOTIDE SEQUENCE [LARGE SCALE GENOMIC DNA]</scope>
    <source>
        <strain evidence="1 2">NBRC 110450</strain>
    </source>
</reference>
<keyword evidence="2" id="KW-1185">Reference proteome</keyword>
<proteinExistence type="predicted"/>
<protein>
    <submittedName>
        <fullName evidence="1">Uncharacterized protein</fullName>
    </submittedName>
</protein>
<sequence length="158" mass="17321">MAAAGSDPFANSDRSDLHYRAGSWVPMPEVLANCPDGAAVDDYLKSIGWKPFMPLGQYTDSLSIKSWRHADGGFLIAMSDTLNTSPFMKVDTFPELMDLFSRWAPAVQAAAISDIIGELSAGDLVERGMVEMVAARAAHGVEYEAPQLRREAQERKNR</sequence>
<gene>
    <name evidence="1" type="ORF">Pen02_80870</name>
</gene>
<dbReference type="EMBL" id="BONW01000052">
    <property type="protein sequence ID" value="GIG93151.1"/>
    <property type="molecule type" value="Genomic_DNA"/>
</dbReference>
<comment type="caution">
    <text evidence="1">The sequence shown here is derived from an EMBL/GenBank/DDBJ whole genome shotgun (WGS) entry which is preliminary data.</text>
</comment>
<evidence type="ECO:0000313" key="1">
    <source>
        <dbReference type="EMBL" id="GIG93151.1"/>
    </source>
</evidence>